<comment type="caution">
    <text evidence="17">The sequence shown here is derived from an EMBL/GenBank/DDBJ whole genome shotgun (WGS) entry which is preliminary data.</text>
</comment>
<evidence type="ECO:0000256" key="6">
    <source>
        <dbReference type="ARBA" id="ARBA00022771"/>
    </source>
</evidence>
<dbReference type="CDD" id="cd18673">
    <property type="entry name" value="PIN_XRN1-2-like"/>
    <property type="match status" value="1"/>
</dbReference>
<keyword evidence="5" id="KW-0479">Metal-binding</keyword>
<evidence type="ECO:0000256" key="2">
    <source>
        <dbReference type="ARBA" id="ARBA00006994"/>
    </source>
</evidence>
<dbReference type="PANTHER" id="PTHR12341:SF41">
    <property type="entry name" value="5'-3' EXORIBONUCLEASE 2"/>
    <property type="match status" value="1"/>
</dbReference>
<keyword evidence="10" id="KW-0539">Nucleus</keyword>
<comment type="similarity">
    <text evidence="2 13">Belongs to the 5'-3' exonuclease family. XRN2/RAT1 subfamily.</text>
</comment>
<evidence type="ECO:0000256" key="9">
    <source>
        <dbReference type="ARBA" id="ARBA00022839"/>
    </source>
</evidence>
<comment type="subcellular location">
    <subcellularLocation>
        <location evidence="1">Nucleus</location>
    </subcellularLocation>
</comment>
<evidence type="ECO:0000313" key="18">
    <source>
        <dbReference type="Proteomes" id="UP001152747"/>
    </source>
</evidence>
<evidence type="ECO:0000259" key="16">
    <source>
        <dbReference type="Pfam" id="PF17846"/>
    </source>
</evidence>
<proteinExistence type="inferred from homology"/>
<dbReference type="Pfam" id="PF03159">
    <property type="entry name" value="XRN_N"/>
    <property type="match status" value="1"/>
</dbReference>
<feature type="compositionally biased region" description="Basic residues" evidence="14">
    <location>
        <begin position="415"/>
        <end position="433"/>
    </location>
</feature>
<dbReference type="EMBL" id="CANHGI010000002">
    <property type="protein sequence ID" value="CAI5441508.1"/>
    <property type="molecule type" value="Genomic_DNA"/>
</dbReference>
<protein>
    <recommendedName>
        <fullName evidence="13">5'-3' exoribonuclease</fullName>
        <ecNumber evidence="13">3.1.13.-</ecNumber>
    </recommendedName>
</protein>
<dbReference type="InterPro" id="IPR017151">
    <property type="entry name" value="Xrn2/3/4"/>
</dbReference>
<dbReference type="OrthoDB" id="372487at2759"/>
<evidence type="ECO:0000256" key="4">
    <source>
        <dbReference type="ARBA" id="ARBA00022722"/>
    </source>
</evidence>
<dbReference type="InterPro" id="IPR041412">
    <property type="entry name" value="Xrn1_helical"/>
</dbReference>
<evidence type="ECO:0000256" key="7">
    <source>
        <dbReference type="ARBA" id="ARBA00022801"/>
    </source>
</evidence>
<dbReference type="Proteomes" id="UP001152747">
    <property type="component" value="Unassembled WGS sequence"/>
</dbReference>
<dbReference type="InterPro" id="IPR027073">
    <property type="entry name" value="5_3_exoribonuclease"/>
</dbReference>
<evidence type="ECO:0000256" key="1">
    <source>
        <dbReference type="ARBA" id="ARBA00004123"/>
    </source>
</evidence>
<comment type="function">
    <text evidence="11 13">Possesses 5'-&gt;3' exoribonuclease activity. Plays a role in maintenance of steady-state concentration and turnover of microRNAs (miRNA) by degradation of mature miRNA. Degradation role is enhanced when in complex with paxt-1. Partially redundant to xrn-1 in miRNA guide strand degradation. Implicated in differential regulation of mRNAs such as let-7 by controlling the accumulation of mature miRNA. Positively regulates molting of the pharyngeal cuticle.</text>
</comment>
<evidence type="ECO:0000256" key="14">
    <source>
        <dbReference type="SAM" id="MobiDB-lite"/>
    </source>
</evidence>
<evidence type="ECO:0000256" key="12">
    <source>
        <dbReference type="ARBA" id="ARBA00064410"/>
    </source>
</evidence>
<evidence type="ECO:0000256" key="5">
    <source>
        <dbReference type="ARBA" id="ARBA00022723"/>
    </source>
</evidence>
<feature type="domain" description="Xrn1 N-terminal" evidence="15">
    <location>
        <begin position="1"/>
        <end position="255"/>
    </location>
</feature>
<gene>
    <name evidence="17" type="ORF">CAMP_LOCUS4145</name>
</gene>
<keyword evidence="18" id="KW-1185">Reference proteome</keyword>
<dbReference type="Pfam" id="PF17846">
    <property type="entry name" value="XRN_M"/>
    <property type="match status" value="1"/>
</dbReference>
<keyword evidence="9 13" id="KW-0269">Exonuclease</keyword>
<evidence type="ECO:0000256" key="10">
    <source>
        <dbReference type="ARBA" id="ARBA00023242"/>
    </source>
</evidence>
<dbReference type="FunFam" id="3.40.50.12390:FF:000001">
    <property type="entry name" value="5'-3' exoribonuclease"/>
    <property type="match status" value="1"/>
</dbReference>
<organism evidence="17 18">
    <name type="scientific">Caenorhabditis angaria</name>
    <dbReference type="NCBI Taxonomy" id="860376"/>
    <lineage>
        <taxon>Eukaryota</taxon>
        <taxon>Metazoa</taxon>
        <taxon>Ecdysozoa</taxon>
        <taxon>Nematoda</taxon>
        <taxon>Chromadorea</taxon>
        <taxon>Rhabditida</taxon>
        <taxon>Rhabditina</taxon>
        <taxon>Rhabditomorpha</taxon>
        <taxon>Rhabditoidea</taxon>
        <taxon>Rhabditidae</taxon>
        <taxon>Peloderinae</taxon>
        <taxon>Caenorhabditis</taxon>
    </lineage>
</organism>
<feature type="region of interest" description="Disordered" evidence="14">
    <location>
        <begin position="408"/>
        <end position="436"/>
    </location>
</feature>
<evidence type="ECO:0000259" key="15">
    <source>
        <dbReference type="Pfam" id="PF03159"/>
    </source>
</evidence>
<feature type="compositionally biased region" description="Low complexity" evidence="14">
    <location>
        <begin position="937"/>
        <end position="946"/>
    </location>
</feature>
<feature type="compositionally biased region" description="Low complexity" evidence="14">
    <location>
        <begin position="894"/>
        <end position="909"/>
    </location>
</feature>
<dbReference type="GO" id="GO:0003723">
    <property type="term" value="F:RNA binding"/>
    <property type="evidence" value="ECO:0007669"/>
    <property type="project" value="TreeGrafter"/>
</dbReference>
<dbReference type="Gene3D" id="3.40.50.12390">
    <property type="match status" value="2"/>
</dbReference>
<dbReference type="GO" id="GO:0005634">
    <property type="term" value="C:nucleus"/>
    <property type="evidence" value="ECO:0007669"/>
    <property type="project" value="UniProtKB-SubCell"/>
</dbReference>
<keyword evidence="8" id="KW-0862">Zinc</keyword>
<accession>A0A9P1IBB0</accession>
<name>A0A9P1IBB0_9PELO</name>
<evidence type="ECO:0000313" key="17">
    <source>
        <dbReference type="EMBL" id="CAI5441508.1"/>
    </source>
</evidence>
<feature type="region of interest" description="Disordered" evidence="14">
    <location>
        <begin position="882"/>
        <end position="946"/>
    </location>
</feature>
<evidence type="ECO:0000256" key="13">
    <source>
        <dbReference type="PIRNR" id="PIRNR037239"/>
    </source>
</evidence>
<sequence>MGVPAFFRWLTKKYPATVVNANEERNRLENGKRAPVDCTQPNPNFQEFDNLYLDMNGIIHPCTHPEDRPAPKNEDEMFALIFEYIDRIFQIVRPRRLLYMAIDGVAPRAKMNQQRSRRFRASKEAAEKEASIEEQRRRLAAEGIALPPKKEKEEHFDSNCITPGTPFMARLADALRYYIHDRVTNDAAWANIEIILSDANVPGEGEHKIMDYIRKQRGNPSHDPNTVHCLCGADADLIMLGLATHEANFNIIREEFVPNQPRACELCGQYGHELKECRGMENDADLGEDYCKPEMREKNFIFLRIPVLREYLEKELAMPNLPFNYSIERAIDDWVFLCFFVGNDFLPHLPSLEIREGAIDRLIKLYKDMVYQMKGYLTKDGIPDLERVEMIMKGLGKVEDEIFKRRQQDEERFKANQKAKKQRMGNGRGRGRGRGGPAFVPHQGSLLAPMSTPQHFSGEQTRQMASEARVFAMNYNDQANEEAARNLKNLLNVKGEQSPAEIESSRKRKAEQPLINPHNEDEDEGPPDEIRLFESGFKDRYYRAKFDVSSDDLDFRYRVAWAYVEGLCWVLRYYYQGCASWDWYFPYHYAPFASDFETVGQFVPDFSRKTFPFNPLEQLMSVFPAASKQHLPTEWQKLMIEDDSPIIDLYPADFRIDLNGKKFAWQGVALLPFVDEVRLLETVKSVYPTLTEEEKYRNQRGPNRIFIGSKHPSFEYFKQVYEGENTQQMIDMDPKLLNGVSGKIGADKTAIMPGKPFQSPVNHVECQDIPMNSGICVLYEDPEYPEDYIFPAVRLDGAKEQEKTLRPEDWNERRDGQFRPMIGFNRNAPRAGLADSGHRHVNHHVRGANNYNNANNYGSYGGGGRGGGYRDNYQRRDNNYQQRDYAGRDGGGPQRNQYQQQHHQNPNYGRGNYSNNYQRGGGPPGRGFGQNRGGQQRGYQGNNSWR</sequence>
<dbReference type="EC" id="3.1.13.-" evidence="13"/>
<evidence type="ECO:0000256" key="8">
    <source>
        <dbReference type="ARBA" id="ARBA00022833"/>
    </source>
</evidence>
<dbReference type="InterPro" id="IPR004859">
    <property type="entry name" value="Xrn1_N"/>
</dbReference>
<keyword evidence="6" id="KW-0863">Zinc-finger</keyword>
<keyword evidence="3 13" id="KW-0507">mRNA processing</keyword>
<comment type="subunit">
    <text evidence="12">Interacts with paxt-1 (via N-terminus); the interaction is direct and results in stabilization of xrn-2 in the complex.</text>
</comment>
<dbReference type="GO" id="GO:0000956">
    <property type="term" value="P:nuclear-transcribed mRNA catabolic process"/>
    <property type="evidence" value="ECO:0007669"/>
    <property type="project" value="TreeGrafter"/>
</dbReference>
<dbReference type="FunFam" id="3.40.50.12390:FF:000003">
    <property type="entry name" value="5'-3' exoribonuclease"/>
    <property type="match status" value="1"/>
</dbReference>
<dbReference type="Gene3D" id="1.25.40.1050">
    <property type="match status" value="1"/>
</dbReference>
<feature type="compositionally biased region" description="Gly residues" evidence="14">
    <location>
        <begin position="919"/>
        <end position="936"/>
    </location>
</feature>
<keyword evidence="7 13" id="KW-0378">Hydrolase</keyword>
<dbReference type="PANTHER" id="PTHR12341">
    <property type="entry name" value="5'-&gt;3' EXORIBONUCLEASE"/>
    <property type="match status" value="1"/>
</dbReference>
<dbReference type="GO" id="GO:0006397">
    <property type="term" value="P:mRNA processing"/>
    <property type="evidence" value="ECO:0007669"/>
    <property type="project" value="UniProtKB-UniRule"/>
</dbReference>
<dbReference type="FunFam" id="1.25.40.1050:FF:000002">
    <property type="entry name" value="5'-3' exoribonuclease"/>
    <property type="match status" value="1"/>
</dbReference>
<dbReference type="PIRSF" id="PIRSF037239">
    <property type="entry name" value="Exonuclease_Xrn2"/>
    <property type="match status" value="1"/>
</dbReference>
<keyword evidence="4 13" id="KW-0540">Nuclease</keyword>
<reference evidence="17" key="1">
    <citation type="submission" date="2022-11" db="EMBL/GenBank/DDBJ databases">
        <authorList>
            <person name="Kikuchi T."/>
        </authorList>
    </citation>
    <scope>NUCLEOTIDE SEQUENCE</scope>
    <source>
        <strain evidence="17">PS1010</strain>
    </source>
</reference>
<evidence type="ECO:0000256" key="3">
    <source>
        <dbReference type="ARBA" id="ARBA00022664"/>
    </source>
</evidence>
<feature type="region of interest" description="Disordered" evidence="14">
    <location>
        <begin position="495"/>
        <end position="528"/>
    </location>
</feature>
<feature type="domain" description="Xrn1 helical" evidence="16">
    <location>
        <begin position="325"/>
        <end position="810"/>
    </location>
</feature>
<dbReference type="GO" id="GO:0004534">
    <property type="term" value="F:5'-3' RNA exonuclease activity"/>
    <property type="evidence" value="ECO:0007669"/>
    <property type="project" value="UniProtKB-UniRule"/>
</dbReference>
<dbReference type="GO" id="GO:0008270">
    <property type="term" value="F:zinc ion binding"/>
    <property type="evidence" value="ECO:0007669"/>
    <property type="project" value="UniProtKB-KW"/>
</dbReference>
<evidence type="ECO:0000256" key="11">
    <source>
        <dbReference type="ARBA" id="ARBA00053462"/>
    </source>
</evidence>
<dbReference type="AlphaFoldDB" id="A0A9P1IBB0"/>